<feature type="transmembrane region" description="Helical" evidence="2">
    <location>
        <begin position="48"/>
        <end position="67"/>
    </location>
</feature>
<feature type="transmembrane region" description="Helical" evidence="2">
    <location>
        <begin position="108"/>
        <end position="129"/>
    </location>
</feature>
<feature type="transmembrane region" description="Helical" evidence="2">
    <location>
        <begin position="144"/>
        <end position="162"/>
    </location>
</feature>
<feature type="transmembrane region" description="Helical" evidence="2">
    <location>
        <begin position="79"/>
        <end position="99"/>
    </location>
</feature>
<evidence type="ECO:0000256" key="1">
    <source>
        <dbReference type="SAM" id="MobiDB-lite"/>
    </source>
</evidence>
<dbReference type="AlphaFoldDB" id="A0AAU3HWD3"/>
<evidence type="ECO:0008006" key="4">
    <source>
        <dbReference type="Google" id="ProtNLM"/>
    </source>
</evidence>
<accession>A0AAU3HWD3</accession>
<sequence>MTATEENTTVPRDERNAQGVQGVQGVQGGTPPEPTVGTKRARLIGGPGILLVWLYGVMVVGAVSRSAVQISTQFDKAPLAYSLSAAAGLVYGFITYSLVRGGETARRAALVCCAAELAGVLIVGTWTLAEPSAFPDATVWSDYGMGYLFIPVLLPLSAMYWLRKARTTTAV</sequence>
<feature type="compositionally biased region" description="Polar residues" evidence="1">
    <location>
        <begin position="1"/>
        <end position="10"/>
    </location>
</feature>
<keyword evidence="2" id="KW-0812">Transmembrane</keyword>
<feature type="region of interest" description="Disordered" evidence="1">
    <location>
        <begin position="1"/>
        <end position="38"/>
    </location>
</feature>
<keyword evidence="2" id="KW-0472">Membrane</keyword>
<proteinExistence type="predicted"/>
<evidence type="ECO:0000256" key="2">
    <source>
        <dbReference type="SAM" id="Phobius"/>
    </source>
</evidence>
<name>A0AAU3HWD3_9ACTN</name>
<gene>
    <name evidence="3" type="ORF">OG699_10545</name>
</gene>
<protein>
    <recommendedName>
        <fullName evidence="4">Integral membrane protein</fullName>
    </recommendedName>
</protein>
<reference evidence="3" key="1">
    <citation type="submission" date="2022-10" db="EMBL/GenBank/DDBJ databases">
        <title>The complete genomes of actinobacterial strains from the NBC collection.</title>
        <authorList>
            <person name="Joergensen T.S."/>
            <person name="Alvarez Arevalo M."/>
            <person name="Sterndorff E.B."/>
            <person name="Faurdal D."/>
            <person name="Vuksanovic O."/>
            <person name="Mourched A.-S."/>
            <person name="Charusanti P."/>
            <person name="Shaw S."/>
            <person name="Blin K."/>
            <person name="Weber T."/>
        </authorList>
    </citation>
    <scope>NUCLEOTIDE SEQUENCE</scope>
    <source>
        <strain evidence="3">NBC_01393</strain>
    </source>
</reference>
<dbReference type="EMBL" id="CP109546">
    <property type="protein sequence ID" value="WTZ08391.1"/>
    <property type="molecule type" value="Genomic_DNA"/>
</dbReference>
<evidence type="ECO:0000313" key="3">
    <source>
        <dbReference type="EMBL" id="WTZ08391.1"/>
    </source>
</evidence>
<organism evidence="3">
    <name type="scientific">Streptomyces sp. NBC_01393</name>
    <dbReference type="NCBI Taxonomy" id="2903851"/>
    <lineage>
        <taxon>Bacteria</taxon>
        <taxon>Bacillati</taxon>
        <taxon>Actinomycetota</taxon>
        <taxon>Actinomycetes</taxon>
        <taxon>Kitasatosporales</taxon>
        <taxon>Streptomycetaceae</taxon>
        <taxon>Streptomyces</taxon>
    </lineage>
</organism>
<keyword evidence="2" id="KW-1133">Transmembrane helix</keyword>